<accession>A0A382B142</accession>
<dbReference type="SUPFAM" id="SSF51735">
    <property type="entry name" value="NAD(P)-binding Rossmann-fold domains"/>
    <property type="match status" value="1"/>
</dbReference>
<gene>
    <name evidence="2" type="ORF">METZ01_LOCUS160394</name>
</gene>
<evidence type="ECO:0000259" key="1">
    <source>
        <dbReference type="SMART" id="SM00881"/>
    </source>
</evidence>
<dbReference type="InterPro" id="IPR036291">
    <property type="entry name" value="NAD(P)-bd_dom_sf"/>
</dbReference>
<feature type="non-terminal residue" evidence="2">
    <location>
        <position position="113"/>
    </location>
</feature>
<dbReference type="EMBL" id="UINC01027751">
    <property type="protein sequence ID" value="SVB07540.1"/>
    <property type="molecule type" value="Genomic_DNA"/>
</dbReference>
<feature type="domain" description="CoA-binding" evidence="1">
    <location>
        <begin position="15"/>
        <end position="107"/>
    </location>
</feature>
<sequence length="113" mass="12797">MTNDPWRQMSVTTQLTGSEVIAVVGISPNPERPSHYVAKYLQEVGYKIIPVNPMLDNVLGENSYPDLKAIPSRVDMVDVFRRPEHVLQIVKDAVTIEAKYIWLQDGIVNLEAY</sequence>
<name>A0A382B142_9ZZZZ</name>
<dbReference type="Gene3D" id="3.40.50.720">
    <property type="entry name" value="NAD(P)-binding Rossmann-like Domain"/>
    <property type="match status" value="1"/>
</dbReference>
<dbReference type="AlphaFoldDB" id="A0A382B142"/>
<dbReference type="SMART" id="SM00881">
    <property type="entry name" value="CoA_binding"/>
    <property type="match status" value="1"/>
</dbReference>
<dbReference type="Pfam" id="PF13380">
    <property type="entry name" value="CoA_binding_2"/>
    <property type="match status" value="1"/>
</dbReference>
<dbReference type="PANTHER" id="PTHR33303:SF2">
    <property type="entry name" value="COA-BINDING DOMAIN-CONTAINING PROTEIN"/>
    <property type="match status" value="1"/>
</dbReference>
<organism evidence="2">
    <name type="scientific">marine metagenome</name>
    <dbReference type="NCBI Taxonomy" id="408172"/>
    <lineage>
        <taxon>unclassified sequences</taxon>
        <taxon>metagenomes</taxon>
        <taxon>ecological metagenomes</taxon>
    </lineage>
</organism>
<dbReference type="InterPro" id="IPR003781">
    <property type="entry name" value="CoA-bd"/>
</dbReference>
<protein>
    <recommendedName>
        <fullName evidence="1">CoA-binding domain-containing protein</fullName>
    </recommendedName>
</protein>
<reference evidence="2" key="1">
    <citation type="submission" date="2018-05" db="EMBL/GenBank/DDBJ databases">
        <authorList>
            <person name="Lanie J.A."/>
            <person name="Ng W.-L."/>
            <person name="Kazmierczak K.M."/>
            <person name="Andrzejewski T.M."/>
            <person name="Davidsen T.M."/>
            <person name="Wayne K.J."/>
            <person name="Tettelin H."/>
            <person name="Glass J.I."/>
            <person name="Rusch D."/>
            <person name="Podicherti R."/>
            <person name="Tsui H.-C.T."/>
            <person name="Winkler M.E."/>
        </authorList>
    </citation>
    <scope>NUCLEOTIDE SEQUENCE</scope>
</reference>
<dbReference type="PANTHER" id="PTHR33303">
    <property type="entry name" value="CYTOPLASMIC PROTEIN-RELATED"/>
    <property type="match status" value="1"/>
</dbReference>
<evidence type="ECO:0000313" key="2">
    <source>
        <dbReference type="EMBL" id="SVB07540.1"/>
    </source>
</evidence>
<proteinExistence type="predicted"/>